<dbReference type="PANTHER" id="PTHR22593:SF8">
    <property type="entry name" value="FHA DOMAIN-CONTAINING PROTEIN PS1"/>
    <property type="match status" value="1"/>
</dbReference>
<dbReference type="Gene3D" id="3.40.50.1010">
    <property type="entry name" value="5'-nuclease"/>
    <property type="match status" value="1"/>
</dbReference>
<comment type="caution">
    <text evidence="3">The sequence shown here is derived from an EMBL/GenBank/DDBJ whole genome shotgun (WGS) entry which is preliminary data.</text>
</comment>
<feature type="domain" description="FHA" evidence="2">
    <location>
        <begin position="63"/>
        <end position="114"/>
    </location>
</feature>
<feature type="compositionally biased region" description="Polar residues" evidence="1">
    <location>
        <begin position="542"/>
        <end position="553"/>
    </location>
</feature>
<gene>
    <name evidence="3" type="ORF">DH2020_007043</name>
</gene>
<dbReference type="PANTHER" id="PTHR22593">
    <property type="entry name" value="TRANSMEMBRANE PROTEIN 18"/>
    <property type="match status" value="1"/>
</dbReference>
<feature type="region of interest" description="Disordered" evidence="1">
    <location>
        <begin position="504"/>
        <end position="568"/>
    </location>
</feature>
<reference evidence="3 4" key="1">
    <citation type="journal article" date="2021" name="Comput. Struct. Biotechnol. J.">
        <title>De novo genome assembly of the potent medicinal plant Rehmannia glutinosa using nanopore technology.</title>
        <authorList>
            <person name="Ma L."/>
            <person name="Dong C."/>
            <person name="Song C."/>
            <person name="Wang X."/>
            <person name="Zheng X."/>
            <person name="Niu Y."/>
            <person name="Chen S."/>
            <person name="Feng W."/>
        </authorList>
    </citation>
    <scope>NUCLEOTIDE SEQUENCE [LARGE SCALE GENOMIC DNA]</scope>
    <source>
        <strain evidence="3">DH-2019</strain>
    </source>
</reference>
<dbReference type="Pfam" id="PF13638">
    <property type="entry name" value="PIN_4"/>
    <property type="match status" value="1"/>
</dbReference>
<keyword evidence="4" id="KW-1185">Reference proteome</keyword>
<dbReference type="SMART" id="SM00240">
    <property type="entry name" value="FHA"/>
    <property type="match status" value="1"/>
</dbReference>
<evidence type="ECO:0000259" key="2">
    <source>
        <dbReference type="PROSITE" id="PS50006"/>
    </source>
</evidence>
<sequence length="824" mass="92745">MAENQEQLKPKEREIPVFTVLKNNCILKNIFLLDNPPSISPSPPSSFPVAENADQESEMEEVLLVGRHPDCNIKLEHPSISRFHLRIHSKPSSRSLFVTDLSSVHGTWISGKRIEPGVRMKLNEGDMLHLGASSRLYRLNWVPISRAYDIDNPFVPQLDDADSVEEETKEAMDQDSNISSDRNDQVETPSDNIDGLERLFSDEDLGSSLQKMSSTGPLMPEDLYNSFSSEEEVEKNSSPGIYNRENELSISQLCEFDKENSTPSADFPLEEVSQAVSQLETMEISEMMNSEKKSGASIWSRRGKPESVQIETRFNMSSHVKSFVGENQKSESILKDHCDNEEEIFTPDKENASPDSLLFRSLKSKGEETLKSESISNVSSSSVDQDDEIFTPDKENMTPNSNLFRSMKNIESLGKNPTSHRSSPLKTVYNSNMDQEEAKENFTPDKENMTPNSNLFRSMKNIESLGKIPKSHRSSPLKTDYNSNIDQEEAMIPTLEASQHRKVFQELKSTSSASKRQSSLKKQPATLKSRADRDPFRPLPVNSISNHKTNSKPSVHEDTARGSRSINYPEFQENNTMKVANKKWIIVVDTACLLNKRSRKELQLLRGLRGTNLVIPRIVVRELDCMLRRGSFFSRTNEVSAALQYVEECMAVVKWWIHVQSSAEEGRLIPATPPASPHWFSEDMCPFSIGSTPFSPYSLQEIVTPTAADHILECALYYKRITKDGQLVLLTDDVALKIKAMAEGVTCETAQEFRGSLVNPFSTRFLYSNSSPVGPTWSCEDDAVLKEKYYPSPSTKQSKSGEGAKGLKLILLHNSNFRQIRPVS</sequence>
<feature type="region of interest" description="Disordered" evidence="1">
    <location>
        <begin position="161"/>
        <end position="197"/>
    </location>
</feature>
<protein>
    <recommendedName>
        <fullName evidence="2">FHA domain-containing protein</fullName>
    </recommendedName>
</protein>
<name>A0ABR0TWS3_REHGL</name>
<dbReference type="Pfam" id="PF00498">
    <property type="entry name" value="FHA"/>
    <property type="match status" value="1"/>
</dbReference>
<evidence type="ECO:0000313" key="4">
    <source>
        <dbReference type="Proteomes" id="UP001318860"/>
    </source>
</evidence>
<feature type="compositionally biased region" description="Polar residues" evidence="1">
    <location>
        <begin position="415"/>
        <end position="433"/>
    </location>
</feature>
<dbReference type="InterPro" id="IPR029060">
    <property type="entry name" value="PIN-like_dom_sf"/>
</dbReference>
<dbReference type="PROSITE" id="PS50006">
    <property type="entry name" value="FHA_DOMAIN"/>
    <property type="match status" value="1"/>
</dbReference>
<dbReference type="SUPFAM" id="SSF88723">
    <property type="entry name" value="PIN domain-like"/>
    <property type="match status" value="1"/>
</dbReference>
<dbReference type="SUPFAM" id="SSF49879">
    <property type="entry name" value="SMAD/FHA domain"/>
    <property type="match status" value="1"/>
</dbReference>
<feature type="compositionally biased region" description="Low complexity" evidence="1">
    <location>
        <begin position="372"/>
        <end position="382"/>
    </location>
</feature>
<feature type="region of interest" description="Disordered" evidence="1">
    <location>
        <begin position="366"/>
        <end position="453"/>
    </location>
</feature>
<dbReference type="InterPro" id="IPR000253">
    <property type="entry name" value="FHA_dom"/>
</dbReference>
<dbReference type="Proteomes" id="UP001318860">
    <property type="component" value="Unassembled WGS sequence"/>
</dbReference>
<dbReference type="InterPro" id="IPR002716">
    <property type="entry name" value="PIN_dom"/>
</dbReference>
<dbReference type="InterPro" id="IPR008984">
    <property type="entry name" value="SMAD_FHA_dom_sf"/>
</dbReference>
<dbReference type="CDD" id="cd09880">
    <property type="entry name" value="PIN_Smg5-6-like"/>
    <property type="match status" value="1"/>
</dbReference>
<organism evidence="3 4">
    <name type="scientific">Rehmannia glutinosa</name>
    <name type="common">Chinese foxglove</name>
    <dbReference type="NCBI Taxonomy" id="99300"/>
    <lineage>
        <taxon>Eukaryota</taxon>
        <taxon>Viridiplantae</taxon>
        <taxon>Streptophyta</taxon>
        <taxon>Embryophyta</taxon>
        <taxon>Tracheophyta</taxon>
        <taxon>Spermatophyta</taxon>
        <taxon>Magnoliopsida</taxon>
        <taxon>eudicotyledons</taxon>
        <taxon>Gunneridae</taxon>
        <taxon>Pentapetalae</taxon>
        <taxon>asterids</taxon>
        <taxon>lamiids</taxon>
        <taxon>Lamiales</taxon>
        <taxon>Orobanchaceae</taxon>
        <taxon>Rehmannieae</taxon>
        <taxon>Rehmannia</taxon>
    </lineage>
</organism>
<accession>A0ABR0TWS3</accession>
<feature type="compositionally biased region" description="Polar residues" evidence="1">
    <location>
        <begin position="174"/>
        <end position="191"/>
    </location>
</feature>
<evidence type="ECO:0000313" key="3">
    <source>
        <dbReference type="EMBL" id="KAK6114774.1"/>
    </source>
</evidence>
<dbReference type="EMBL" id="JABTTQ020003506">
    <property type="protein sequence ID" value="KAK6114774.1"/>
    <property type="molecule type" value="Genomic_DNA"/>
</dbReference>
<feature type="compositionally biased region" description="Basic and acidic residues" evidence="1">
    <location>
        <begin position="436"/>
        <end position="448"/>
    </location>
</feature>
<proteinExistence type="predicted"/>
<dbReference type="Gene3D" id="2.60.200.20">
    <property type="match status" value="1"/>
</dbReference>
<evidence type="ECO:0000256" key="1">
    <source>
        <dbReference type="SAM" id="MobiDB-lite"/>
    </source>
</evidence>
<feature type="compositionally biased region" description="Low complexity" evidence="1">
    <location>
        <begin position="508"/>
        <end position="522"/>
    </location>
</feature>